<dbReference type="Proteomes" id="UP000186817">
    <property type="component" value="Unassembled WGS sequence"/>
</dbReference>
<dbReference type="EMBL" id="LSRX01000177">
    <property type="protein sequence ID" value="OLQ05718.1"/>
    <property type="molecule type" value="Genomic_DNA"/>
</dbReference>
<dbReference type="OrthoDB" id="10667865at2759"/>
<protein>
    <submittedName>
        <fullName evidence="1">Uncharacterized protein</fullName>
    </submittedName>
</protein>
<sequence>MIIDHATADGDGDEFDDDGDLGMITVTPISNVVIMRIRDYDDDEGDGYDDDDGLDMVLLQALPVSPVPSVPRFRLPSVAMLNTDAKYEVDSARAAASVLYETFEKALRIRAASFNGVQRSGRSLRSTWLQLRGNHLKASQAGQQLPAVAFEARPVFAGLGGQLSGLAASGESLLLSTTSWEQPSFCHWTRAARPGEPLAPLSRSPLVLSAVVSGPTWLLAFDGHPPKVLALPYIRPSEALRQIPLPPTFGCPRCATTLPDFTAVAACSRGTVAWWDTSTWQLMGSCTSRFGSAVIHLSRVWIRAGPGEDPTLAKVALVAAMDDLGHCRVIDCAKKEVLCTFRSQQSSLGTWIDEPVRIIYDVWSGWISAATTSKVWTWDVATGAFARSAAETSNFGAALDVSLPMAPSSPWRFGEVMMDGPLWTLPVLVGSPVAWSRSKLLDIS</sequence>
<gene>
    <name evidence="1" type="ORF">AK812_SmicGene11050</name>
</gene>
<dbReference type="SUPFAM" id="SSF50978">
    <property type="entry name" value="WD40 repeat-like"/>
    <property type="match status" value="1"/>
</dbReference>
<reference evidence="1 2" key="1">
    <citation type="submission" date="2016-02" db="EMBL/GenBank/DDBJ databases">
        <title>Genome analysis of coral dinoflagellate symbionts highlights evolutionary adaptations to a symbiotic lifestyle.</title>
        <authorList>
            <person name="Aranda M."/>
            <person name="Li Y."/>
            <person name="Liew Y.J."/>
            <person name="Baumgarten S."/>
            <person name="Simakov O."/>
            <person name="Wilson M."/>
            <person name="Piel J."/>
            <person name="Ashoor H."/>
            <person name="Bougouffa S."/>
            <person name="Bajic V.B."/>
            <person name="Ryu T."/>
            <person name="Ravasi T."/>
            <person name="Bayer T."/>
            <person name="Micklem G."/>
            <person name="Kim H."/>
            <person name="Bhak J."/>
            <person name="Lajeunesse T.C."/>
            <person name="Voolstra C.R."/>
        </authorList>
    </citation>
    <scope>NUCLEOTIDE SEQUENCE [LARGE SCALE GENOMIC DNA]</scope>
    <source>
        <strain evidence="1 2">CCMP2467</strain>
    </source>
</reference>
<proteinExistence type="predicted"/>
<keyword evidence="2" id="KW-1185">Reference proteome</keyword>
<dbReference type="InterPro" id="IPR036322">
    <property type="entry name" value="WD40_repeat_dom_sf"/>
</dbReference>
<organism evidence="1 2">
    <name type="scientific">Symbiodinium microadriaticum</name>
    <name type="common">Dinoflagellate</name>
    <name type="synonym">Zooxanthella microadriatica</name>
    <dbReference type="NCBI Taxonomy" id="2951"/>
    <lineage>
        <taxon>Eukaryota</taxon>
        <taxon>Sar</taxon>
        <taxon>Alveolata</taxon>
        <taxon>Dinophyceae</taxon>
        <taxon>Suessiales</taxon>
        <taxon>Symbiodiniaceae</taxon>
        <taxon>Symbiodinium</taxon>
    </lineage>
</organism>
<accession>A0A1Q9EE90</accession>
<name>A0A1Q9EE90_SYMMI</name>
<dbReference type="AlphaFoldDB" id="A0A1Q9EE90"/>
<evidence type="ECO:0000313" key="1">
    <source>
        <dbReference type="EMBL" id="OLQ05718.1"/>
    </source>
</evidence>
<evidence type="ECO:0000313" key="2">
    <source>
        <dbReference type="Proteomes" id="UP000186817"/>
    </source>
</evidence>
<comment type="caution">
    <text evidence="1">The sequence shown here is derived from an EMBL/GenBank/DDBJ whole genome shotgun (WGS) entry which is preliminary data.</text>
</comment>